<dbReference type="InterPro" id="IPR000031">
    <property type="entry name" value="PurE_dom"/>
</dbReference>
<evidence type="ECO:0000256" key="5">
    <source>
        <dbReference type="PIRSR" id="PIRSR001338-1"/>
    </source>
</evidence>
<dbReference type="InParanoid" id="D1C4T6"/>
<dbReference type="PANTHER" id="PTHR23046:SF2">
    <property type="entry name" value="PHOSPHORIBOSYLAMINOIMIDAZOLE CARBOXYLASE"/>
    <property type="match status" value="1"/>
</dbReference>
<dbReference type="KEGG" id="sti:Sthe_1820"/>
<dbReference type="PIRSF" id="PIRSF001338">
    <property type="entry name" value="AIR_carboxylase"/>
    <property type="match status" value="1"/>
</dbReference>
<dbReference type="STRING" id="479434.Sthe_1820"/>
<comment type="pathway">
    <text evidence="3 4">Purine metabolism; IMP biosynthesis via de novo pathway; 5-amino-1-(5-phospho-D-ribosyl)imidazole-4-carboxylate from 5-amino-1-(5-phospho-D-ribosyl)imidazole (N5-CAIR route): step 2/2.</text>
</comment>
<name>D1C4T6_SPHTD</name>
<evidence type="ECO:0000256" key="1">
    <source>
        <dbReference type="ARBA" id="ARBA00022755"/>
    </source>
</evidence>
<comment type="similarity">
    <text evidence="3">Belongs to the AIR carboxylase family. Class I subfamily.</text>
</comment>
<evidence type="ECO:0000256" key="3">
    <source>
        <dbReference type="HAMAP-Rule" id="MF_01929"/>
    </source>
</evidence>
<dbReference type="SMART" id="SM01001">
    <property type="entry name" value="AIRC"/>
    <property type="match status" value="1"/>
</dbReference>
<feature type="binding site" evidence="3 5">
    <location>
        <position position="10"/>
    </location>
    <ligand>
        <name>substrate</name>
    </ligand>
</feature>
<dbReference type="EMBL" id="CP001823">
    <property type="protein sequence ID" value="ACZ39253.1"/>
    <property type="molecule type" value="Genomic_DNA"/>
</dbReference>
<keyword evidence="7" id="KW-0456">Lyase</keyword>
<dbReference type="FunCoup" id="D1C4T6">
    <property type="interactions" value="338"/>
</dbReference>
<dbReference type="SUPFAM" id="SSF52255">
    <property type="entry name" value="N5-CAIR mutase (phosphoribosylaminoimidazole carboxylase, PurE)"/>
    <property type="match status" value="1"/>
</dbReference>
<dbReference type="PANTHER" id="PTHR23046">
    <property type="entry name" value="PHOSPHORIBOSYLAMINOIMIDAZOLE CARBOXYLASE CATALYTIC SUBUNIT"/>
    <property type="match status" value="1"/>
</dbReference>
<dbReference type="RefSeq" id="WP_012872299.1">
    <property type="nucleotide sequence ID" value="NC_013523.1"/>
</dbReference>
<dbReference type="Proteomes" id="UP000002027">
    <property type="component" value="Chromosome 1"/>
</dbReference>
<feature type="binding site" evidence="3 5">
    <location>
        <position position="13"/>
    </location>
    <ligand>
        <name>substrate</name>
    </ligand>
</feature>
<feature type="binding site" evidence="3 5">
    <location>
        <position position="40"/>
    </location>
    <ligand>
        <name>substrate</name>
    </ligand>
</feature>
<sequence>MARVAIVMGSQSDMPYMEETIKALDGLGLDHEVHVMSAHRTPDLVQRFATGAAERGVKVVIAAAGGAAHLPGVIASWTTLPVIGVPLPTTDLKGFDALLAIVQMPAGVPVATVAVGKAGARNAAFLAAQIIGLSEPQFADAYRAYREEQAAKIREGVTGF</sequence>
<dbReference type="NCBIfam" id="TIGR01162">
    <property type="entry name" value="purE"/>
    <property type="match status" value="1"/>
</dbReference>
<protein>
    <recommendedName>
        <fullName evidence="3 4">N5-carboxyaminoimidazole ribonucleotide mutase</fullName>
        <shortName evidence="3 4">N5-CAIR mutase</shortName>
        <ecNumber evidence="3 4">5.4.99.18</ecNumber>
    </recommendedName>
    <alternativeName>
        <fullName evidence="3">5-(carboxyamino)imidazole ribonucleotide mutase</fullName>
    </alternativeName>
</protein>
<reference evidence="7 8" key="2">
    <citation type="journal article" date="2010" name="Stand. Genomic Sci.">
        <title>Complete genome sequence of Desulfohalobium retbaense type strain (HR(100)).</title>
        <authorList>
            <person name="Spring S."/>
            <person name="Nolan M."/>
            <person name="Lapidus A."/>
            <person name="Glavina Del Rio T."/>
            <person name="Copeland A."/>
            <person name="Tice H."/>
            <person name="Cheng J.F."/>
            <person name="Lucas S."/>
            <person name="Land M."/>
            <person name="Chen F."/>
            <person name="Bruce D."/>
            <person name="Goodwin L."/>
            <person name="Pitluck S."/>
            <person name="Ivanova N."/>
            <person name="Mavromatis K."/>
            <person name="Mikhailova N."/>
            <person name="Pati A."/>
            <person name="Chen A."/>
            <person name="Palaniappan K."/>
            <person name="Hauser L."/>
            <person name="Chang Y.J."/>
            <person name="Jeffries C.D."/>
            <person name="Munk C."/>
            <person name="Kiss H."/>
            <person name="Chain P."/>
            <person name="Han C."/>
            <person name="Brettin T."/>
            <person name="Detter J.C."/>
            <person name="Schuler E."/>
            <person name="Goker M."/>
            <person name="Rohde M."/>
            <person name="Bristow J."/>
            <person name="Eisen J.A."/>
            <person name="Markowitz V."/>
            <person name="Hugenholtz P."/>
            <person name="Kyrpides N.C."/>
            <person name="Klenk H.P."/>
        </authorList>
    </citation>
    <scope>NUCLEOTIDE SEQUENCE [LARGE SCALE GENOMIC DNA]</scope>
    <source>
        <strain evidence="8">ATCC 49802 / DSM 20745 / S 6022</strain>
    </source>
</reference>
<keyword evidence="2 3" id="KW-0413">Isomerase</keyword>
<dbReference type="Gene3D" id="3.40.50.1970">
    <property type="match status" value="1"/>
</dbReference>
<dbReference type="OrthoDB" id="9791908at2"/>
<proteinExistence type="inferred from homology"/>
<evidence type="ECO:0000313" key="8">
    <source>
        <dbReference type="Proteomes" id="UP000002027"/>
    </source>
</evidence>
<dbReference type="HOGENOM" id="CLU_094982_2_2_0"/>
<dbReference type="Pfam" id="PF00731">
    <property type="entry name" value="AIRC"/>
    <property type="match status" value="1"/>
</dbReference>
<organism evidence="7 8">
    <name type="scientific">Sphaerobacter thermophilus (strain ATCC 49802 / DSM 20745 / KCCM 41009 / NCIMB 13125 / S 6022)</name>
    <dbReference type="NCBI Taxonomy" id="479434"/>
    <lineage>
        <taxon>Bacteria</taxon>
        <taxon>Pseudomonadati</taxon>
        <taxon>Thermomicrobiota</taxon>
        <taxon>Thermomicrobia</taxon>
        <taxon>Sphaerobacterales</taxon>
        <taxon>Sphaerobacterineae</taxon>
        <taxon>Sphaerobacteraceae</taxon>
        <taxon>Sphaerobacter</taxon>
    </lineage>
</organism>
<evidence type="ECO:0000313" key="7">
    <source>
        <dbReference type="EMBL" id="ACZ39253.1"/>
    </source>
</evidence>
<feature type="domain" description="PurE" evidence="6">
    <location>
        <begin position="2"/>
        <end position="153"/>
    </location>
</feature>
<dbReference type="GO" id="GO:0016829">
    <property type="term" value="F:lyase activity"/>
    <property type="evidence" value="ECO:0007669"/>
    <property type="project" value="UniProtKB-KW"/>
</dbReference>
<evidence type="ECO:0000259" key="6">
    <source>
        <dbReference type="SMART" id="SM01001"/>
    </source>
</evidence>
<dbReference type="InterPro" id="IPR033747">
    <property type="entry name" value="PurE_ClassI"/>
</dbReference>
<keyword evidence="8" id="KW-1185">Reference proteome</keyword>
<dbReference type="InterPro" id="IPR024694">
    <property type="entry name" value="PurE_prokaryotes"/>
</dbReference>
<dbReference type="GO" id="GO:0006189">
    <property type="term" value="P:'de novo' IMP biosynthetic process"/>
    <property type="evidence" value="ECO:0007669"/>
    <property type="project" value="UniProtKB-UniRule"/>
</dbReference>
<reference evidence="8" key="1">
    <citation type="submission" date="2009-11" db="EMBL/GenBank/DDBJ databases">
        <title>The complete chromosome 1 of Sphaerobacter thermophilus DSM 20745.</title>
        <authorList>
            <person name="Lucas S."/>
            <person name="Copeland A."/>
            <person name="Lapidus A."/>
            <person name="Glavina del Rio T."/>
            <person name="Dalin E."/>
            <person name="Tice H."/>
            <person name="Bruce D."/>
            <person name="Goodwin L."/>
            <person name="Pitluck S."/>
            <person name="Kyrpides N."/>
            <person name="Mavromatis K."/>
            <person name="Ivanova N."/>
            <person name="Mikhailova N."/>
            <person name="LaButti K.M."/>
            <person name="Clum A."/>
            <person name="Sun H.I."/>
            <person name="Brettin T."/>
            <person name="Detter J.C."/>
            <person name="Han C."/>
            <person name="Larimer F."/>
            <person name="Land M."/>
            <person name="Hauser L."/>
            <person name="Markowitz V."/>
            <person name="Cheng J.F."/>
            <person name="Hugenholtz P."/>
            <person name="Woyke T."/>
            <person name="Wu D."/>
            <person name="Steenblock K."/>
            <person name="Schneider S."/>
            <person name="Pukall R."/>
            <person name="Goeker M."/>
            <person name="Klenk H.P."/>
            <person name="Eisen J.A."/>
        </authorList>
    </citation>
    <scope>NUCLEOTIDE SEQUENCE [LARGE SCALE GENOMIC DNA]</scope>
    <source>
        <strain evidence="8">ATCC 49802 / DSM 20745 / S 6022</strain>
    </source>
</reference>
<evidence type="ECO:0000256" key="2">
    <source>
        <dbReference type="ARBA" id="ARBA00023235"/>
    </source>
</evidence>
<dbReference type="GO" id="GO:0034023">
    <property type="term" value="F:5-(carboxyamino)imidazole ribonucleotide mutase activity"/>
    <property type="evidence" value="ECO:0007669"/>
    <property type="project" value="UniProtKB-UniRule"/>
</dbReference>
<keyword evidence="1 3" id="KW-0658">Purine biosynthesis</keyword>
<dbReference type="EC" id="5.4.99.18" evidence="3 4"/>
<comment type="catalytic activity">
    <reaction evidence="3 4">
        <text>5-carboxyamino-1-(5-phospho-D-ribosyl)imidazole + H(+) = 5-amino-1-(5-phospho-D-ribosyl)imidazole-4-carboxylate</text>
        <dbReference type="Rhea" id="RHEA:13193"/>
        <dbReference type="ChEBI" id="CHEBI:15378"/>
        <dbReference type="ChEBI" id="CHEBI:58730"/>
        <dbReference type="ChEBI" id="CHEBI:77657"/>
        <dbReference type="EC" id="5.4.99.18"/>
    </reaction>
</comment>
<dbReference type="eggNOG" id="COG0041">
    <property type="taxonomic scope" value="Bacteria"/>
</dbReference>
<dbReference type="AlphaFoldDB" id="D1C4T6"/>
<dbReference type="UniPathway" id="UPA00074">
    <property type="reaction ID" value="UER00943"/>
</dbReference>
<gene>
    <name evidence="3" type="primary">purE</name>
    <name evidence="7" type="ordered locus">Sthe_1820</name>
</gene>
<comment type="function">
    <text evidence="3 4">Catalyzes the conversion of N5-carboxyaminoimidazole ribonucleotide (N5-CAIR) to 4-carboxy-5-aminoimidazole ribonucleotide (CAIR).</text>
</comment>
<accession>D1C4T6</accession>
<dbReference type="HAMAP" id="MF_01929">
    <property type="entry name" value="PurE_classI"/>
    <property type="match status" value="1"/>
</dbReference>
<evidence type="ECO:0000256" key="4">
    <source>
        <dbReference type="PIRNR" id="PIRNR001338"/>
    </source>
</evidence>